<keyword evidence="5" id="KW-0547">Nucleotide-binding</keyword>
<evidence type="ECO:0000256" key="4">
    <source>
        <dbReference type="ARBA" id="ARBA00022737"/>
    </source>
</evidence>
<evidence type="ECO:0000256" key="9">
    <source>
        <dbReference type="ARBA" id="ARBA00022833"/>
    </source>
</evidence>
<keyword evidence="13" id="KW-0234">DNA repair</keyword>
<reference evidence="18 19" key="1">
    <citation type="journal article" date="2015" name="Nature">
        <title>rRNA introns, odd ribosomes, and small enigmatic genomes across a large radiation of phyla.</title>
        <authorList>
            <person name="Brown C.T."/>
            <person name="Hug L.A."/>
            <person name="Thomas B.C."/>
            <person name="Sharon I."/>
            <person name="Castelle C.J."/>
            <person name="Singh A."/>
            <person name="Wilkins M.J."/>
            <person name="Williams K.H."/>
            <person name="Banfield J.F."/>
        </authorList>
    </citation>
    <scope>NUCLEOTIDE SEQUENCE [LARGE SCALE GENOMIC DNA]</scope>
</reference>
<dbReference type="GO" id="GO:0005524">
    <property type="term" value="F:ATP binding"/>
    <property type="evidence" value="ECO:0007669"/>
    <property type="project" value="UniProtKB-KW"/>
</dbReference>
<dbReference type="Pfam" id="PF17755">
    <property type="entry name" value="UvrA_DNA-bind"/>
    <property type="match status" value="1"/>
</dbReference>
<evidence type="ECO:0000313" key="18">
    <source>
        <dbReference type="EMBL" id="KKR73447.1"/>
    </source>
</evidence>
<evidence type="ECO:0000256" key="15">
    <source>
        <dbReference type="ARBA" id="ARBA00039316"/>
    </source>
</evidence>
<evidence type="ECO:0000256" key="8">
    <source>
        <dbReference type="ARBA" id="ARBA00022771"/>
    </source>
</evidence>
<dbReference type="AlphaFoldDB" id="A0A0G0WDX4"/>
<dbReference type="NCBIfam" id="TIGR00630">
    <property type="entry name" value="uvra"/>
    <property type="match status" value="1"/>
</dbReference>
<dbReference type="PROSITE" id="PS00211">
    <property type="entry name" value="ABC_TRANSPORTER_1"/>
    <property type="match status" value="2"/>
</dbReference>
<dbReference type="PATRIC" id="fig|1618562.3.peg.468"/>
<comment type="similarity">
    <text evidence="14">Belongs to the ABC transporter superfamily. UvrA family.</text>
</comment>
<dbReference type="Gene3D" id="1.20.1580.10">
    <property type="entry name" value="ABC transporter ATPase like domain"/>
    <property type="match status" value="2"/>
</dbReference>
<feature type="domain" description="ABC transporter" evidence="17">
    <location>
        <begin position="238"/>
        <end position="510"/>
    </location>
</feature>
<gene>
    <name evidence="18" type="ORF">UU16_C0021G0007</name>
</gene>
<evidence type="ECO:0000256" key="12">
    <source>
        <dbReference type="ARBA" id="ARBA00023125"/>
    </source>
</evidence>
<evidence type="ECO:0000256" key="14">
    <source>
        <dbReference type="ARBA" id="ARBA00038000"/>
    </source>
</evidence>
<dbReference type="Gene3D" id="1.10.8.280">
    <property type="entry name" value="ABC transporter ATPase domain-like"/>
    <property type="match status" value="1"/>
</dbReference>
<proteinExistence type="inferred from homology"/>
<name>A0A0G0WDX4_9BACT</name>
<comment type="caution">
    <text evidence="18">The sequence shown here is derived from an EMBL/GenBank/DDBJ whole genome shotgun (WGS) entry which is preliminary data.</text>
</comment>
<keyword evidence="6" id="KW-0227">DNA damage</keyword>
<dbReference type="InterPro" id="IPR041102">
    <property type="entry name" value="UvrA_inter"/>
</dbReference>
<dbReference type="GO" id="GO:0005737">
    <property type="term" value="C:cytoplasm"/>
    <property type="evidence" value="ECO:0007669"/>
    <property type="project" value="UniProtKB-SubCell"/>
</dbReference>
<evidence type="ECO:0000256" key="3">
    <source>
        <dbReference type="ARBA" id="ARBA00022723"/>
    </source>
</evidence>
<dbReference type="GO" id="GO:0008270">
    <property type="term" value="F:zinc ion binding"/>
    <property type="evidence" value="ECO:0007669"/>
    <property type="project" value="UniProtKB-KW"/>
</dbReference>
<dbReference type="InterPro" id="IPR004602">
    <property type="entry name" value="UvrA"/>
</dbReference>
<dbReference type="InterPro" id="IPR017871">
    <property type="entry name" value="ABC_transporter-like_CS"/>
</dbReference>
<evidence type="ECO:0000256" key="16">
    <source>
        <dbReference type="ARBA" id="ARBA00042156"/>
    </source>
</evidence>
<dbReference type="PANTHER" id="PTHR43152:SF3">
    <property type="entry name" value="UVRABC SYSTEM PROTEIN A"/>
    <property type="match status" value="1"/>
</dbReference>
<dbReference type="PANTHER" id="PTHR43152">
    <property type="entry name" value="UVRABC SYSTEM PROTEIN A"/>
    <property type="match status" value="1"/>
</dbReference>
<dbReference type="CDD" id="cd03271">
    <property type="entry name" value="ABC_UvrA_II"/>
    <property type="match status" value="1"/>
</dbReference>
<evidence type="ECO:0000256" key="6">
    <source>
        <dbReference type="ARBA" id="ARBA00022763"/>
    </source>
</evidence>
<dbReference type="SUPFAM" id="SSF52540">
    <property type="entry name" value="P-loop containing nucleoside triphosphate hydrolases"/>
    <property type="match status" value="2"/>
</dbReference>
<keyword evidence="8" id="KW-0863">Zinc-finger</keyword>
<evidence type="ECO:0000256" key="7">
    <source>
        <dbReference type="ARBA" id="ARBA00022769"/>
    </source>
</evidence>
<organism evidence="18 19">
    <name type="scientific">Candidatus Woesebacteria bacterium GW2011_GWA2_40_7</name>
    <dbReference type="NCBI Taxonomy" id="1618562"/>
    <lineage>
        <taxon>Bacteria</taxon>
        <taxon>Candidatus Woeseibacteriota</taxon>
    </lineage>
</organism>
<dbReference type="Proteomes" id="UP000034013">
    <property type="component" value="Unassembled WGS sequence"/>
</dbReference>
<dbReference type="InterPro" id="IPR027417">
    <property type="entry name" value="P-loop_NTPase"/>
</dbReference>
<dbReference type="InterPro" id="IPR003439">
    <property type="entry name" value="ABC_transporter-like_ATP-bd"/>
</dbReference>
<protein>
    <recommendedName>
        <fullName evidence="15">UvrABC system protein A</fullName>
    </recommendedName>
    <alternativeName>
        <fullName evidence="16">Excinuclease ABC subunit A</fullName>
    </alternativeName>
</protein>
<accession>A0A0G0WDX4</accession>
<dbReference type="GO" id="GO:0016887">
    <property type="term" value="F:ATP hydrolysis activity"/>
    <property type="evidence" value="ECO:0007669"/>
    <property type="project" value="InterPro"/>
</dbReference>
<dbReference type="EMBL" id="LBZO01000021">
    <property type="protein sequence ID" value="KKR73447.1"/>
    <property type="molecule type" value="Genomic_DNA"/>
</dbReference>
<keyword evidence="10" id="KW-0067">ATP-binding</keyword>
<dbReference type="Gene3D" id="3.30.190.20">
    <property type="match status" value="1"/>
</dbReference>
<dbReference type="GO" id="GO:0004518">
    <property type="term" value="F:nuclease activity"/>
    <property type="evidence" value="ECO:0007669"/>
    <property type="project" value="UniProtKB-KW"/>
</dbReference>
<dbReference type="GO" id="GO:0003677">
    <property type="term" value="F:DNA binding"/>
    <property type="evidence" value="ECO:0007669"/>
    <property type="project" value="UniProtKB-KW"/>
</dbReference>
<dbReference type="GO" id="GO:0006289">
    <property type="term" value="P:nucleotide-excision repair"/>
    <property type="evidence" value="ECO:0007669"/>
    <property type="project" value="InterPro"/>
</dbReference>
<dbReference type="GO" id="GO:0009380">
    <property type="term" value="C:excinuclease repair complex"/>
    <property type="evidence" value="ECO:0007669"/>
    <property type="project" value="InterPro"/>
</dbReference>
<dbReference type="PROSITE" id="PS50893">
    <property type="entry name" value="ABC_TRANSPORTER_2"/>
    <property type="match status" value="2"/>
</dbReference>
<evidence type="ECO:0000256" key="13">
    <source>
        <dbReference type="ARBA" id="ARBA00023204"/>
    </source>
</evidence>
<evidence type="ECO:0000256" key="1">
    <source>
        <dbReference type="ARBA" id="ARBA00004496"/>
    </source>
</evidence>
<evidence type="ECO:0000313" key="19">
    <source>
        <dbReference type="Proteomes" id="UP000034013"/>
    </source>
</evidence>
<comment type="subcellular location">
    <subcellularLocation>
        <location evidence="1">Cytoplasm</location>
    </subcellularLocation>
</comment>
<keyword evidence="7" id="KW-0228">DNA excision</keyword>
<feature type="domain" description="ABC transporter" evidence="17">
    <location>
        <begin position="520"/>
        <end position="847"/>
    </location>
</feature>
<dbReference type="Pfam" id="PF00005">
    <property type="entry name" value="ABC_tran"/>
    <property type="match status" value="1"/>
</dbReference>
<evidence type="ECO:0000256" key="2">
    <source>
        <dbReference type="ARBA" id="ARBA00022490"/>
    </source>
</evidence>
<evidence type="ECO:0000259" key="17">
    <source>
        <dbReference type="PROSITE" id="PS50893"/>
    </source>
</evidence>
<keyword evidence="9" id="KW-0862">Zinc</keyword>
<dbReference type="Pfam" id="PF17760">
    <property type="entry name" value="UvrA_inter"/>
    <property type="match status" value="1"/>
</dbReference>
<evidence type="ECO:0000256" key="5">
    <source>
        <dbReference type="ARBA" id="ARBA00022741"/>
    </source>
</evidence>
<keyword evidence="12" id="KW-0238">DNA-binding</keyword>
<sequence length="852" mass="94940">MHPHCPICGLEISSLSTDQITSQVFALIEEHAKLNKVARFLLLAPVVRDRKGEFNDLFDNLRSKGISTIRIDGFLKGLDENIILIKTNKHTVEGVIDKLSVSQKDLKNEIFRKNLISRIGQSVESALKLSDGLLILTNVLDKALEFPPNPKQFKDHLFSEKFSCPLDNISLPEIEPRTFSFNSPHGACKRCLGVGKILKIDQERVFAPELSIREGGILPFVSLFENDTWYSRLILIMCDKNNIDTGIPIKNIRKDKVKILLEGTGEIQYKVNGKNRFGKNTYIYEIFGGLENELTNKYVNSESEWVKKHIEKFMVNTTCPDCQGARLKDESLKITITGYSIAHVCDLSIVKVKEWVDNLIANALISSKEIEIANLIIKEVSLRLEFLLSVGLEYLTLSRPSATLSGGEAQRIRLASQIGSGLSGVLYVLDEPTIGLHPKDNQKLIDTLQKLKDLGNTVIVVEHDMEMMRQSDWIVDVGPEAGKFGGCVIAQGTLIQIENNKFSKTGKYLSGKKKIEKISLNKNTISDVLTLSGCTTYNLQNIEVTFPLGKMVVITGVSGSGKSSLLVETLYPALYKKINRNSNIEQGKFKEIKGYEAVNKLVLIDQSPIGRTPRSNPATYTKLFDLIRDVYANTKEAKLNGFKKGRFSFNVKGGRCEECEGQGQIKIEMQFMSDIWVTCEVCHGKRYNAQTLEILYRGKNIAEVLDMTITDALEFFHAHPQIEQKLETLVMVGLGYMQLGQPATTLSGGEAQRVKLATELSKRSTGKTVYILDEPTTGLHFADVEKLMRVLKLLVQKGNSVFVIEHNLDVIKNSDYIIDLGPEGGEGGGKIVAKGSVKDIKSSKSSYTAEYL</sequence>
<keyword evidence="11" id="KW-0267">Excision nuclease</keyword>
<evidence type="ECO:0000256" key="10">
    <source>
        <dbReference type="ARBA" id="ARBA00022840"/>
    </source>
</evidence>
<keyword evidence="4" id="KW-0677">Repeat</keyword>
<keyword evidence="3" id="KW-0479">Metal-binding</keyword>
<dbReference type="Gene3D" id="3.40.50.300">
    <property type="entry name" value="P-loop containing nucleotide triphosphate hydrolases"/>
    <property type="match status" value="2"/>
</dbReference>
<dbReference type="InterPro" id="IPR041552">
    <property type="entry name" value="UvrA_DNA-bd"/>
</dbReference>
<keyword evidence="2" id="KW-0963">Cytoplasm</keyword>
<evidence type="ECO:0000256" key="11">
    <source>
        <dbReference type="ARBA" id="ARBA00022881"/>
    </source>
</evidence>